<name>A0A7X0XM63_9LIST</name>
<sequence length="89" mass="10308">MSTVANNDAYIIIESLAFVRSSTDKEVDENIKKLQKLPYKILESMYVNEFEKEGEMEDEKENEGLDRYRIKSCSNWFGNGDTLRPTCTS</sequence>
<dbReference type="RefSeq" id="WP_185369235.1">
    <property type="nucleotide sequence ID" value="NZ_JAAROK010000016.1"/>
</dbReference>
<protein>
    <submittedName>
        <fullName evidence="1">Uncharacterized protein</fullName>
    </submittedName>
</protein>
<comment type="caution">
    <text evidence="1">The sequence shown here is derived from an EMBL/GenBank/DDBJ whole genome shotgun (WGS) entry which is preliminary data.</text>
</comment>
<accession>A0A7X0XM63</accession>
<dbReference type="Proteomes" id="UP000541955">
    <property type="component" value="Unassembled WGS sequence"/>
</dbReference>
<evidence type="ECO:0000313" key="2">
    <source>
        <dbReference type="Proteomes" id="UP000541955"/>
    </source>
</evidence>
<gene>
    <name evidence="1" type="ORF">HB902_16180</name>
</gene>
<proteinExistence type="predicted"/>
<dbReference type="AlphaFoldDB" id="A0A7X0XM63"/>
<evidence type="ECO:0000313" key="1">
    <source>
        <dbReference type="EMBL" id="MBC1563613.1"/>
    </source>
</evidence>
<organism evidence="1 2">
    <name type="scientific">Listeria booriae</name>
    <dbReference type="NCBI Taxonomy" id="1552123"/>
    <lineage>
        <taxon>Bacteria</taxon>
        <taxon>Bacillati</taxon>
        <taxon>Bacillota</taxon>
        <taxon>Bacilli</taxon>
        <taxon>Bacillales</taxon>
        <taxon>Listeriaceae</taxon>
        <taxon>Listeria</taxon>
    </lineage>
</organism>
<reference evidence="1 2" key="1">
    <citation type="submission" date="2020-03" db="EMBL/GenBank/DDBJ databases">
        <title>Soil Listeria distribution.</title>
        <authorList>
            <person name="Liao J."/>
            <person name="Wiedmann M."/>
        </authorList>
    </citation>
    <scope>NUCLEOTIDE SEQUENCE [LARGE SCALE GENOMIC DNA]</scope>
    <source>
        <strain evidence="1 2">FSL L7-1387</strain>
    </source>
</reference>
<dbReference type="EMBL" id="JAARRW010000010">
    <property type="protein sequence ID" value="MBC1563613.1"/>
    <property type="molecule type" value="Genomic_DNA"/>
</dbReference>